<dbReference type="PANTHER" id="PTHR36834:SF1">
    <property type="entry name" value="INTEGRAL MEMBRANE PROTEIN"/>
    <property type="match status" value="1"/>
</dbReference>
<protein>
    <recommendedName>
        <fullName evidence="2">VanZ-like domain-containing protein</fullName>
    </recommendedName>
</protein>
<keyword evidence="4" id="KW-1185">Reference proteome</keyword>
<feature type="transmembrane region" description="Helical" evidence="1">
    <location>
        <begin position="98"/>
        <end position="116"/>
    </location>
</feature>
<keyword evidence="1" id="KW-0812">Transmembrane</keyword>
<feature type="transmembrane region" description="Helical" evidence="1">
    <location>
        <begin position="71"/>
        <end position="91"/>
    </location>
</feature>
<gene>
    <name evidence="3" type="ORF">GCM10009846_04260</name>
</gene>
<dbReference type="EMBL" id="BAAAQT010000001">
    <property type="protein sequence ID" value="GAA2171199.1"/>
    <property type="molecule type" value="Genomic_DNA"/>
</dbReference>
<organism evidence="3 4">
    <name type="scientific">Agrococcus versicolor</name>
    <dbReference type="NCBI Taxonomy" id="501482"/>
    <lineage>
        <taxon>Bacteria</taxon>
        <taxon>Bacillati</taxon>
        <taxon>Actinomycetota</taxon>
        <taxon>Actinomycetes</taxon>
        <taxon>Micrococcales</taxon>
        <taxon>Microbacteriaceae</taxon>
        <taxon>Agrococcus</taxon>
    </lineage>
</organism>
<sequence>MLIPSASAGMTVLAAFAILGPLVAWWLAPRRRVASALAVLAAVPILLLTLSPTRRSMTIGCAIDWSPQLTAAEPLANVLLFVPFVLLLAVATARPLRALAAGVGLSLGIELVQAVVTPIGRSCDTSDWIANTAGSVIGATLAAIGLGLARWQRRTAVDDDRTVRVDTEPVSHR</sequence>
<name>A0ABP5M9X6_9MICO</name>
<comment type="caution">
    <text evidence="3">The sequence shown here is derived from an EMBL/GenBank/DDBJ whole genome shotgun (WGS) entry which is preliminary data.</text>
</comment>
<feature type="transmembrane region" description="Helical" evidence="1">
    <location>
        <begin position="33"/>
        <end position="51"/>
    </location>
</feature>
<proteinExistence type="predicted"/>
<feature type="domain" description="VanZ-like" evidence="2">
    <location>
        <begin position="69"/>
        <end position="144"/>
    </location>
</feature>
<feature type="transmembrane region" description="Helical" evidence="1">
    <location>
        <begin position="128"/>
        <end position="149"/>
    </location>
</feature>
<dbReference type="PANTHER" id="PTHR36834">
    <property type="entry name" value="MEMBRANE PROTEIN-RELATED"/>
    <property type="match status" value="1"/>
</dbReference>
<dbReference type="InterPro" id="IPR053150">
    <property type="entry name" value="Teicoplanin_resist-assoc"/>
</dbReference>
<reference evidence="4" key="1">
    <citation type="journal article" date="2019" name="Int. J. Syst. Evol. Microbiol.">
        <title>The Global Catalogue of Microorganisms (GCM) 10K type strain sequencing project: providing services to taxonomists for standard genome sequencing and annotation.</title>
        <authorList>
            <consortium name="The Broad Institute Genomics Platform"/>
            <consortium name="The Broad Institute Genome Sequencing Center for Infectious Disease"/>
            <person name="Wu L."/>
            <person name="Ma J."/>
        </authorList>
    </citation>
    <scope>NUCLEOTIDE SEQUENCE [LARGE SCALE GENOMIC DNA]</scope>
    <source>
        <strain evidence="4">JCM 16026</strain>
    </source>
</reference>
<keyword evidence="1" id="KW-0472">Membrane</keyword>
<keyword evidence="1" id="KW-1133">Transmembrane helix</keyword>
<accession>A0ABP5M9X6</accession>
<evidence type="ECO:0000313" key="3">
    <source>
        <dbReference type="EMBL" id="GAA2171199.1"/>
    </source>
</evidence>
<dbReference type="InterPro" id="IPR006976">
    <property type="entry name" value="VanZ-like"/>
</dbReference>
<evidence type="ECO:0000259" key="2">
    <source>
        <dbReference type="Pfam" id="PF04892"/>
    </source>
</evidence>
<evidence type="ECO:0000256" key="1">
    <source>
        <dbReference type="SAM" id="Phobius"/>
    </source>
</evidence>
<evidence type="ECO:0000313" key="4">
    <source>
        <dbReference type="Proteomes" id="UP001501599"/>
    </source>
</evidence>
<dbReference type="Pfam" id="PF04892">
    <property type="entry name" value="VanZ"/>
    <property type="match status" value="1"/>
</dbReference>
<dbReference type="Proteomes" id="UP001501599">
    <property type="component" value="Unassembled WGS sequence"/>
</dbReference>
<feature type="transmembrane region" description="Helical" evidence="1">
    <location>
        <begin position="6"/>
        <end position="26"/>
    </location>
</feature>